<evidence type="ECO:0000313" key="1">
    <source>
        <dbReference type="EMBL" id="CAG8775847.1"/>
    </source>
</evidence>
<proteinExistence type="predicted"/>
<reference evidence="1 2" key="1">
    <citation type="submission" date="2021-06" db="EMBL/GenBank/DDBJ databases">
        <authorList>
            <person name="Kallberg Y."/>
            <person name="Tangrot J."/>
            <person name="Rosling A."/>
        </authorList>
    </citation>
    <scope>NUCLEOTIDE SEQUENCE [LARGE SCALE GENOMIC DNA]</scope>
    <source>
        <strain evidence="1 2">120-4 pot B 10/14</strain>
    </source>
</reference>
<name>A0ABN7VIG9_GIGMA</name>
<dbReference type="Proteomes" id="UP000789901">
    <property type="component" value="Unassembled WGS sequence"/>
</dbReference>
<dbReference type="EMBL" id="CAJVQB010015658">
    <property type="protein sequence ID" value="CAG8775847.1"/>
    <property type="molecule type" value="Genomic_DNA"/>
</dbReference>
<feature type="non-terminal residue" evidence="1">
    <location>
        <position position="156"/>
    </location>
</feature>
<organism evidence="1 2">
    <name type="scientific">Gigaspora margarita</name>
    <dbReference type="NCBI Taxonomy" id="4874"/>
    <lineage>
        <taxon>Eukaryota</taxon>
        <taxon>Fungi</taxon>
        <taxon>Fungi incertae sedis</taxon>
        <taxon>Mucoromycota</taxon>
        <taxon>Glomeromycotina</taxon>
        <taxon>Glomeromycetes</taxon>
        <taxon>Diversisporales</taxon>
        <taxon>Gigasporaceae</taxon>
        <taxon>Gigaspora</taxon>
    </lineage>
</organism>
<feature type="non-terminal residue" evidence="1">
    <location>
        <position position="1"/>
    </location>
</feature>
<gene>
    <name evidence="1" type="ORF">GMARGA_LOCUS19065</name>
</gene>
<protein>
    <submittedName>
        <fullName evidence="1">3098_t:CDS:1</fullName>
    </submittedName>
</protein>
<accession>A0ABN7VIG9</accession>
<comment type="caution">
    <text evidence="1">The sequence shown here is derived from an EMBL/GenBank/DDBJ whole genome shotgun (WGS) entry which is preliminary data.</text>
</comment>
<keyword evidence="2" id="KW-1185">Reference proteome</keyword>
<evidence type="ECO:0000313" key="2">
    <source>
        <dbReference type="Proteomes" id="UP000789901"/>
    </source>
</evidence>
<sequence length="156" mass="18657">MSTIKCNYKTYCESDDLSSINMNKRKRIPNPADHKANNKYDLVFYCTFIHEHPENYKKEPTNIVFKKLILNFFPHAHNLAKYELKYSCFICYEPNPSNTTEEPLIQCFHRLAILKNFKFNLCVQIHWNKNDPKNVNSKLEDYVDCVFLFDDDKEFI</sequence>